<feature type="transmembrane region" description="Helical" evidence="6">
    <location>
        <begin position="198"/>
        <end position="226"/>
    </location>
</feature>
<dbReference type="PANTHER" id="PTHR42729:SF1">
    <property type="entry name" value="OLIGO_DIPEPTIDE TRANSPORT, PERMEASE PROTEIN (DPPC-2)"/>
    <property type="match status" value="1"/>
</dbReference>
<dbReference type="Pfam" id="PF00528">
    <property type="entry name" value="BPD_transp_1"/>
    <property type="match status" value="1"/>
</dbReference>
<feature type="transmembrane region" description="Helical" evidence="6">
    <location>
        <begin position="21"/>
        <end position="43"/>
    </location>
</feature>
<dbReference type="CDD" id="cd06261">
    <property type="entry name" value="TM_PBP2"/>
    <property type="match status" value="1"/>
</dbReference>
<evidence type="ECO:0000256" key="6">
    <source>
        <dbReference type="RuleBase" id="RU363032"/>
    </source>
</evidence>
<evidence type="ECO:0000256" key="2">
    <source>
        <dbReference type="ARBA" id="ARBA00022448"/>
    </source>
</evidence>
<evidence type="ECO:0000313" key="8">
    <source>
        <dbReference type="EMBL" id="MBP1042583.1"/>
    </source>
</evidence>
<protein>
    <submittedName>
        <fullName evidence="8">ABC transporter permease</fullName>
    </submittedName>
</protein>
<feature type="domain" description="ABC transmembrane type-1" evidence="7">
    <location>
        <begin position="80"/>
        <end position="269"/>
    </location>
</feature>
<dbReference type="GO" id="GO:0055085">
    <property type="term" value="P:transmembrane transport"/>
    <property type="evidence" value="ECO:0007669"/>
    <property type="project" value="InterPro"/>
</dbReference>
<feature type="transmembrane region" description="Helical" evidence="6">
    <location>
        <begin position="115"/>
        <end position="139"/>
    </location>
</feature>
<comment type="subcellular location">
    <subcellularLocation>
        <location evidence="6">Cell membrane</location>
        <topology evidence="6">Multi-pass membrane protein</topology>
    </subcellularLocation>
    <subcellularLocation>
        <location evidence="1">Membrane</location>
        <topology evidence="1">Multi-pass membrane protein</topology>
    </subcellularLocation>
</comment>
<dbReference type="InterPro" id="IPR035906">
    <property type="entry name" value="MetI-like_sf"/>
</dbReference>
<dbReference type="GO" id="GO:0005886">
    <property type="term" value="C:plasma membrane"/>
    <property type="evidence" value="ECO:0007669"/>
    <property type="project" value="UniProtKB-SubCell"/>
</dbReference>
<keyword evidence="9" id="KW-1185">Reference proteome</keyword>
<evidence type="ECO:0000313" key="9">
    <source>
        <dbReference type="Proteomes" id="UP000674938"/>
    </source>
</evidence>
<dbReference type="EMBL" id="JAEEGA010000011">
    <property type="protein sequence ID" value="MBP1042583.1"/>
    <property type="molecule type" value="Genomic_DNA"/>
</dbReference>
<comment type="caution">
    <text evidence="8">The sequence shown here is derived from an EMBL/GenBank/DDBJ whole genome shotgun (WGS) entry which is preliminary data.</text>
</comment>
<feature type="transmembrane region" description="Helical" evidence="6">
    <location>
        <begin position="246"/>
        <end position="266"/>
    </location>
</feature>
<dbReference type="Proteomes" id="UP000674938">
    <property type="component" value="Unassembled WGS sequence"/>
</dbReference>
<evidence type="ECO:0000259" key="7">
    <source>
        <dbReference type="PROSITE" id="PS50928"/>
    </source>
</evidence>
<gene>
    <name evidence="8" type="ORF">I6N95_16325</name>
</gene>
<name>A0A940SXP5_9ENTE</name>
<dbReference type="PANTHER" id="PTHR42729">
    <property type="entry name" value="OLIGO/DIPEPTIDE TRANSPORT, PERMEASE PROTEIN (DPPC-2)"/>
    <property type="match status" value="1"/>
</dbReference>
<reference evidence="8" key="1">
    <citation type="submission" date="2020-12" db="EMBL/GenBank/DDBJ databases">
        <title>Vagococcus allomyrinae sp. nov. and Enterococcus lavae sp. nov., isolated from the larvae of Allomyrina dichotoma.</title>
        <authorList>
            <person name="Lee S.D."/>
        </authorList>
    </citation>
    <scope>NUCLEOTIDE SEQUENCE</scope>
    <source>
        <strain evidence="8">BWB3-3</strain>
    </source>
</reference>
<feature type="transmembrane region" description="Helical" evidence="6">
    <location>
        <begin position="83"/>
        <end position="108"/>
    </location>
</feature>
<keyword evidence="4 6" id="KW-1133">Transmembrane helix</keyword>
<dbReference type="PROSITE" id="PS50928">
    <property type="entry name" value="ABC_TM1"/>
    <property type="match status" value="1"/>
</dbReference>
<keyword evidence="3 6" id="KW-0812">Transmembrane</keyword>
<evidence type="ECO:0000256" key="1">
    <source>
        <dbReference type="ARBA" id="ARBA00004141"/>
    </source>
</evidence>
<keyword evidence="2 6" id="KW-0813">Transport</keyword>
<dbReference type="InterPro" id="IPR000515">
    <property type="entry name" value="MetI-like"/>
</dbReference>
<evidence type="ECO:0000256" key="5">
    <source>
        <dbReference type="ARBA" id="ARBA00023136"/>
    </source>
</evidence>
<proteinExistence type="inferred from homology"/>
<dbReference type="Gene3D" id="1.10.3720.10">
    <property type="entry name" value="MetI-like"/>
    <property type="match status" value="1"/>
</dbReference>
<dbReference type="SUPFAM" id="SSF161098">
    <property type="entry name" value="MetI-like"/>
    <property type="match status" value="1"/>
</dbReference>
<organism evidence="8 9">
    <name type="scientific">Vagococcus allomyrinae</name>
    <dbReference type="NCBI Taxonomy" id="2794353"/>
    <lineage>
        <taxon>Bacteria</taxon>
        <taxon>Bacillati</taxon>
        <taxon>Bacillota</taxon>
        <taxon>Bacilli</taxon>
        <taxon>Lactobacillales</taxon>
        <taxon>Enterococcaceae</taxon>
        <taxon>Vagococcus</taxon>
    </lineage>
</organism>
<comment type="similarity">
    <text evidence="6">Belongs to the binding-protein-dependent transport system permease family.</text>
</comment>
<keyword evidence="5 6" id="KW-0472">Membrane</keyword>
<sequence>MVQNRLKKIQLFFKVIMLNGQAKVGMSILLVLILFAIFGSLLIGDLPAQYGLRFQGPSLQHWLGTDFSGRDTLLQFILGTKDVILIATFAGVFTIAIGTLIGTISGFIGGRTDSILMLITNVVITVPAFPVLMVLSLVVNAGNPVMFGLLLSLWNWAGLARSIRSQVISLRESDFIMASNMLGMSKKHIIINDIFPSLIPYIAVNFVLIMRASVLASVGLMMLGLAPFKGEHWGMMLNLAMTKSGAMFGSSAAIYLITPIVGIIIFQTACFMFSKGLEDAFNPRMRSEMND</sequence>
<dbReference type="AlphaFoldDB" id="A0A940SXP5"/>
<evidence type="ECO:0000256" key="4">
    <source>
        <dbReference type="ARBA" id="ARBA00022989"/>
    </source>
</evidence>
<evidence type="ECO:0000256" key="3">
    <source>
        <dbReference type="ARBA" id="ARBA00022692"/>
    </source>
</evidence>
<accession>A0A940SXP5</accession>